<feature type="compositionally biased region" description="Basic and acidic residues" evidence="1">
    <location>
        <begin position="728"/>
        <end position="751"/>
    </location>
</feature>
<dbReference type="RefSeq" id="WP_382393133.1">
    <property type="nucleotide sequence ID" value="NZ_JBHTCQ010000001.1"/>
</dbReference>
<reference evidence="4" key="1">
    <citation type="journal article" date="2019" name="Int. J. Syst. Evol. Microbiol.">
        <title>The Global Catalogue of Microorganisms (GCM) 10K type strain sequencing project: providing services to taxonomists for standard genome sequencing and annotation.</title>
        <authorList>
            <consortium name="The Broad Institute Genomics Platform"/>
            <consortium name="The Broad Institute Genome Sequencing Center for Infectious Disease"/>
            <person name="Wu L."/>
            <person name="Ma J."/>
        </authorList>
    </citation>
    <scope>NUCLEOTIDE SEQUENCE [LARGE SCALE GENOMIC DNA]</scope>
    <source>
        <strain evidence="4">JCM 1490</strain>
    </source>
</reference>
<dbReference type="CDD" id="cd00085">
    <property type="entry name" value="HNHc"/>
    <property type="match status" value="1"/>
</dbReference>
<protein>
    <submittedName>
        <fullName evidence="3">DUF222 domain-containing protein</fullName>
    </submittedName>
</protein>
<feature type="compositionally biased region" description="Basic and acidic residues" evidence="1">
    <location>
        <begin position="393"/>
        <end position="407"/>
    </location>
</feature>
<evidence type="ECO:0000259" key="2">
    <source>
        <dbReference type="SMART" id="SM00507"/>
    </source>
</evidence>
<evidence type="ECO:0000256" key="1">
    <source>
        <dbReference type="SAM" id="MobiDB-lite"/>
    </source>
</evidence>
<dbReference type="InterPro" id="IPR003870">
    <property type="entry name" value="DUF222"/>
</dbReference>
<organism evidence="3 4">
    <name type="scientific">Georgenia alba</name>
    <dbReference type="NCBI Taxonomy" id="2233858"/>
    <lineage>
        <taxon>Bacteria</taxon>
        <taxon>Bacillati</taxon>
        <taxon>Actinomycetota</taxon>
        <taxon>Actinomycetes</taxon>
        <taxon>Micrococcales</taxon>
        <taxon>Bogoriellaceae</taxon>
        <taxon>Georgenia</taxon>
    </lineage>
</organism>
<evidence type="ECO:0000313" key="4">
    <source>
        <dbReference type="Proteomes" id="UP001596455"/>
    </source>
</evidence>
<gene>
    <name evidence="3" type="ORF">ACFQQL_08285</name>
</gene>
<feature type="compositionally biased region" description="Low complexity" evidence="1">
    <location>
        <begin position="85"/>
        <end position="94"/>
    </location>
</feature>
<dbReference type="SMART" id="SM00507">
    <property type="entry name" value="HNHc"/>
    <property type="match status" value="1"/>
</dbReference>
<evidence type="ECO:0000313" key="3">
    <source>
        <dbReference type="EMBL" id="MFC7405106.1"/>
    </source>
</evidence>
<feature type="region of interest" description="Disordered" evidence="1">
    <location>
        <begin position="719"/>
        <end position="765"/>
    </location>
</feature>
<proteinExistence type="predicted"/>
<name>A0ABW2Q7J3_9MICO</name>
<feature type="region of interest" description="Disordered" evidence="1">
    <location>
        <begin position="390"/>
        <end position="453"/>
    </location>
</feature>
<accession>A0ABW2Q7J3</accession>
<sequence length="765" mass="78615">MDRTTAVVVVADSGYCCAVESAGGVCVHARALVAELDREVCEAEIRCLLDSDAEGLFGGDAGGLSGEDAETTQDADTGRVSSAEAAAPDGAGFDVDGDVDGDAVRLGLTVTELSVMEPGPELAAVLAGVDVAGLSRAGQVEVLAAAKRLEAWAAGKAAATAGALSRGSQLFTHPEQVARVAGRVVNPTVEEVAMRLAVSRTEAGMLVRVGRGLAGSFTDTADALDSGLVDFRKAAAIVTGLDGSPTEVAWMVEQDVLPQAPGLPAAEITRRVADRVVQVDPVEAAARHARARAGRHVTHTRVLPDGMGSVTAVLPAEDCVLVDQTLTTVAAAARNGGDGRSVDQLRADALVALTRAGILTGATGPHTDPGTIPTLRDTSQVLSVQGVLPGLDTRPEADHPDSTDDAKTPSTAPGPGAAREPNGADAGSAESSGAKDGLRSVDVDTGGVGRWGRRKRQTIQARFPDLPKGRVPEVAVISPLLAALLRHERVEDLPVARPRINVTVPIDLLAHAALNDETLPDGQGSSLPTRTGTPPPGGQGTTLPGEEGTTLPAETDTTAAAAGGSDAGLPFEDAAGPVGTLGGYGALNPAQTLALAAAAGGTWRRLLTDPATGTILDVGRTRYRPPAGLAEHVRLRDRTCHRPGCTTDAEHCELDHTIARTAHGPTAAGNLGPLCGRDHALKTVGAMHVTQPTPGLFEWVTPSGHTYQRDPAGTITLLHIGPPTPATDAKRDGDRRDTGHDAKDRRRERAELGTTADETYSDPPF</sequence>
<feature type="region of interest" description="Disordered" evidence="1">
    <location>
        <begin position="60"/>
        <end position="94"/>
    </location>
</feature>
<dbReference type="InterPro" id="IPR003615">
    <property type="entry name" value="HNH_nuc"/>
</dbReference>
<feature type="compositionally biased region" description="Low complexity" evidence="1">
    <location>
        <begin position="541"/>
        <end position="551"/>
    </location>
</feature>
<dbReference type="Pfam" id="PF02720">
    <property type="entry name" value="DUF222"/>
    <property type="match status" value="1"/>
</dbReference>
<feature type="compositionally biased region" description="Low complexity" evidence="1">
    <location>
        <begin position="423"/>
        <end position="435"/>
    </location>
</feature>
<dbReference type="EMBL" id="JBHTCQ010000001">
    <property type="protein sequence ID" value="MFC7405106.1"/>
    <property type="molecule type" value="Genomic_DNA"/>
</dbReference>
<feature type="domain" description="HNH nuclease" evidence="2">
    <location>
        <begin position="628"/>
        <end position="680"/>
    </location>
</feature>
<comment type="caution">
    <text evidence="3">The sequence shown here is derived from an EMBL/GenBank/DDBJ whole genome shotgun (WGS) entry which is preliminary data.</text>
</comment>
<keyword evidence="4" id="KW-1185">Reference proteome</keyword>
<dbReference type="Proteomes" id="UP001596455">
    <property type="component" value="Unassembled WGS sequence"/>
</dbReference>
<feature type="region of interest" description="Disordered" evidence="1">
    <location>
        <begin position="517"/>
        <end position="551"/>
    </location>
</feature>